<dbReference type="InterPro" id="IPR001611">
    <property type="entry name" value="Leu-rich_rpt"/>
</dbReference>
<dbReference type="Pfam" id="PF00560">
    <property type="entry name" value="LRR_1"/>
    <property type="match status" value="1"/>
</dbReference>
<sequence length="303" mass="33113">MMFAKMMPALLVSARFIPCAGDVIMDMLSPFIDLAELAKEAASLDAADNALAPVDDTYPLSSVELDALLQLYHECRTPQASAMRTWCTGEDEGSHQDGEHGDDVLCPRGVPTHPCTGRVLHANRSIDEDDAEFLWPWKGIRCDAFTEPTTVTHIYLPNDSLSCQLADTDLSVMVSLEQLDLSRNHLHGPFPEWLGEMAMLRLLNLQGNQLTGDIPPSFANNDALEQIDVSSNQLTGNIPAHMSLWGREDPHDPDEDSVLAIINVSNNLITGVLPAVSNLTALQHLDVHGNNFSGSIPDFPPKL</sequence>
<protein>
    <submittedName>
        <fullName evidence="10">Uncharacterized protein</fullName>
    </submittedName>
</protein>
<proteinExistence type="predicted"/>
<evidence type="ECO:0000256" key="6">
    <source>
        <dbReference type="ARBA" id="ARBA00022989"/>
    </source>
</evidence>
<dbReference type="InterPro" id="IPR046956">
    <property type="entry name" value="RLP23-like"/>
</dbReference>
<dbReference type="Pfam" id="PF13855">
    <property type="entry name" value="LRR_8"/>
    <property type="match status" value="1"/>
</dbReference>
<evidence type="ECO:0000256" key="2">
    <source>
        <dbReference type="ARBA" id="ARBA00022614"/>
    </source>
</evidence>
<name>A0A8T1WPY1_9STRA</name>
<dbReference type="PANTHER" id="PTHR48063:SF112">
    <property type="entry name" value="RECEPTOR LIKE PROTEIN 30-LIKE"/>
    <property type="match status" value="1"/>
</dbReference>
<dbReference type="EMBL" id="JAGDFL010000264">
    <property type="protein sequence ID" value="KAG7394584.1"/>
    <property type="molecule type" value="Genomic_DNA"/>
</dbReference>
<dbReference type="GO" id="GO:0016020">
    <property type="term" value="C:membrane"/>
    <property type="evidence" value="ECO:0007669"/>
    <property type="project" value="UniProtKB-SubCell"/>
</dbReference>
<dbReference type="PANTHER" id="PTHR48063">
    <property type="entry name" value="LRR RECEPTOR-LIKE KINASE"/>
    <property type="match status" value="1"/>
</dbReference>
<accession>A0A8T1WPY1</accession>
<evidence type="ECO:0000256" key="7">
    <source>
        <dbReference type="ARBA" id="ARBA00023136"/>
    </source>
</evidence>
<keyword evidence="8" id="KW-0325">Glycoprotein</keyword>
<evidence type="ECO:0000256" key="4">
    <source>
        <dbReference type="ARBA" id="ARBA00022729"/>
    </source>
</evidence>
<feature type="chain" id="PRO_5035836966" evidence="9">
    <location>
        <begin position="22"/>
        <end position="303"/>
    </location>
</feature>
<keyword evidence="6" id="KW-1133">Transmembrane helix</keyword>
<evidence type="ECO:0000256" key="5">
    <source>
        <dbReference type="ARBA" id="ARBA00022737"/>
    </source>
</evidence>
<gene>
    <name evidence="10" type="ORF">PHYBOEH_005002</name>
</gene>
<dbReference type="Proteomes" id="UP000693981">
    <property type="component" value="Unassembled WGS sequence"/>
</dbReference>
<keyword evidence="4 9" id="KW-0732">Signal</keyword>
<feature type="signal peptide" evidence="9">
    <location>
        <begin position="1"/>
        <end position="21"/>
    </location>
</feature>
<reference evidence="10" key="1">
    <citation type="submission" date="2021-02" db="EMBL/GenBank/DDBJ databases">
        <authorList>
            <person name="Palmer J.M."/>
        </authorList>
    </citation>
    <scope>NUCLEOTIDE SEQUENCE</scope>
    <source>
        <strain evidence="10">SCRP23</strain>
    </source>
</reference>
<keyword evidence="2" id="KW-0433">Leucine-rich repeat</keyword>
<evidence type="ECO:0000256" key="3">
    <source>
        <dbReference type="ARBA" id="ARBA00022692"/>
    </source>
</evidence>
<keyword evidence="11" id="KW-1185">Reference proteome</keyword>
<comment type="caution">
    <text evidence="10">The sequence shown here is derived from an EMBL/GenBank/DDBJ whole genome shotgun (WGS) entry which is preliminary data.</text>
</comment>
<organism evidence="10 11">
    <name type="scientific">Phytophthora boehmeriae</name>
    <dbReference type="NCBI Taxonomy" id="109152"/>
    <lineage>
        <taxon>Eukaryota</taxon>
        <taxon>Sar</taxon>
        <taxon>Stramenopiles</taxon>
        <taxon>Oomycota</taxon>
        <taxon>Peronosporomycetes</taxon>
        <taxon>Peronosporales</taxon>
        <taxon>Peronosporaceae</taxon>
        <taxon>Phytophthora</taxon>
    </lineage>
</organism>
<evidence type="ECO:0000313" key="10">
    <source>
        <dbReference type="EMBL" id="KAG7394584.1"/>
    </source>
</evidence>
<dbReference type="OrthoDB" id="195103at2759"/>
<dbReference type="FunFam" id="3.80.10.10:FF:000041">
    <property type="entry name" value="LRR receptor-like serine/threonine-protein kinase ERECTA"/>
    <property type="match status" value="1"/>
</dbReference>
<keyword evidence="7" id="KW-0472">Membrane</keyword>
<keyword evidence="5" id="KW-0677">Repeat</keyword>
<comment type="subcellular location">
    <subcellularLocation>
        <location evidence="1">Membrane</location>
    </subcellularLocation>
</comment>
<dbReference type="AlphaFoldDB" id="A0A8T1WPY1"/>
<evidence type="ECO:0000313" key="11">
    <source>
        <dbReference type="Proteomes" id="UP000693981"/>
    </source>
</evidence>
<keyword evidence="3" id="KW-0812">Transmembrane</keyword>
<evidence type="ECO:0000256" key="9">
    <source>
        <dbReference type="SAM" id="SignalP"/>
    </source>
</evidence>
<evidence type="ECO:0000256" key="8">
    <source>
        <dbReference type="ARBA" id="ARBA00023180"/>
    </source>
</evidence>
<evidence type="ECO:0000256" key="1">
    <source>
        <dbReference type="ARBA" id="ARBA00004370"/>
    </source>
</evidence>